<feature type="compositionally biased region" description="Basic and acidic residues" evidence="1">
    <location>
        <begin position="582"/>
        <end position="593"/>
    </location>
</feature>
<feature type="region of interest" description="Disordered" evidence="1">
    <location>
        <begin position="567"/>
        <end position="643"/>
    </location>
</feature>
<feature type="compositionally biased region" description="Basic and acidic residues" evidence="1">
    <location>
        <begin position="236"/>
        <end position="261"/>
    </location>
</feature>
<keyword evidence="3" id="KW-1185">Reference proteome</keyword>
<dbReference type="EMBL" id="JADNYJ010000162">
    <property type="protein sequence ID" value="KAF8878128.1"/>
    <property type="molecule type" value="Genomic_DNA"/>
</dbReference>
<organism evidence="2 3">
    <name type="scientific">Gymnopilus junonius</name>
    <name type="common">Spectacular rustgill mushroom</name>
    <name type="synonym">Gymnopilus spectabilis subsp. junonius</name>
    <dbReference type="NCBI Taxonomy" id="109634"/>
    <lineage>
        <taxon>Eukaryota</taxon>
        <taxon>Fungi</taxon>
        <taxon>Dikarya</taxon>
        <taxon>Basidiomycota</taxon>
        <taxon>Agaricomycotina</taxon>
        <taxon>Agaricomycetes</taxon>
        <taxon>Agaricomycetidae</taxon>
        <taxon>Agaricales</taxon>
        <taxon>Agaricineae</taxon>
        <taxon>Hymenogastraceae</taxon>
        <taxon>Gymnopilus</taxon>
    </lineage>
</organism>
<dbReference type="AlphaFoldDB" id="A0A9P5NC36"/>
<name>A0A9P5NC36_GYMJU</name>
<feature type="compositionally biased region" description="Basic and acidic residues" evidence="1">
    <location>
        <begin position="615"/>
        <end position="629"/>
    </location>
</feature>
<dbReference type="OrthoDB" id="3049698at2759"/>
<proteinExistence type="predicted"/>
<reference evidence="2" key="1">
    <citation type="submission" date="2020-11" db="EMBL/GenBank/DDBJ databases">
        <authorList>
            <consortium name="DOE Joint Genome Institute"/>
            <person name="Ahrendt S."/>
            <person name="Riley R."/>
            <person name="Andreopoulos W."/>
            <person name="LaButti K."/>
            <person name="Pangilinan J."/>
            <person name="Ruiz-duenas F.J."/>
            <person name="Barrasa J.M."/>
            <person name="Sanchez-Garcia M."/>
            <person name="Camarero S."/>
            <person name="Miyauchi S."/>
            <person name="Serrano A."/>
            <person name="Linde D."/>
            <person name="Babiker R."/>
            <person name="Drula E."/>
            <person name="Ayuso-Fernandez I."/>
            <person name="Pacheco R."/>
            <person name="Padilla G."/>
            <person name="Ferreira P."/>
            <person name="Barriuso J."/>
            <person name="Kellner H."/>
            <person name="Castanera R."/>
            <person name="Alfaro M."/>
            <person name="Ramirez L."/>
            <person name="Pisabarro A.G."/>
            <person name="Kuo A."/>
            <person name="Tritt A."/>
            <person name="Lipzen A."/>
            <person name="He G."/>
            <person name="Yan M."/>
            <person name="Ng V."/>
            <person name="Cullen D."/>
            <person name="Martin F."/>
            <person name="Rosso M.-N."/>
            <person name="Henrissat B."/>
            <person name="Hibbett D."/>
            <person name="Martinez A.T."/>
            <person name="Grigoriev I.V."/>
        </authorList>
    </citation>
    <scope>NUCLEOTIDE SEQUENCE</scope>
    <source>
        <strain evidence="2">AH 44721</strain>
    </source>
</reference>
<feature type="region of interest" description="Disordered" evidence="1">
    <location>
        <begin position="233"/>
        <end position="267"/>
    </location>
</feature>
<sequence length="643" mass="73478">MEIPAAESAEDLEGSDDEFIVDTVPAEIEPSLDINDDLVKELAPVEIETDLDDNIARDPITLIDYDNEEAAPPNLPGLSIIPPPLEDELPQKRNRHKRDIGELNLCYCEEYVSSREPNVIKCQKRGCKMQWDYAPARKWICDACKALDTRESKERNFHMIYLLIPPTHPPTCMSNTDPPRKCAKPWCRQIARPGHHTCNDCRVRDRENQQKSRAKRHEKKALTAAAALDPSTKVRCRGDHDTGPVRDPKCQRTREVPQDHGETEDEDNFEPVDVLDFNEPDEDAAVNYLDAEDLFDDLQAQMKASAHVDFLGTYALDANPGHESPKERVLMVAKEIWQTLGFRWTVKDHKKQKTGHRTRYWCSQDIARKKKSKPSQAPGAKHHDYIGMMHYPCRSRLSIVYRIKKTGQTYIIIDLHHHFRHTHYIDVTMPLEAMEIIEAQVEWATPSALSSVSGKCTLKYRQPKCTMHGKHIIPSATKLLEEFADEADIFTDLYIPDSVEMLAFSLKKVAEQLKGKVVEEPELTLTTMKEAYLMMLNYLQQKIQQARLMLRKRILLWVIPGKLVNSEPSLPPPMQHVPMHGISDDRSNQENQHHSNVPSTQPPEICGQGFVLRLLDPHESSQAHSPKENTEEEDESGMGEVRT</sequence>
<gene>
    <name evidence="2" type="ORF">CPB84DRAFT_1751984</name>
</gene>
<dbReference type="Proteomes" id="UP000724874">
    <property type="component" value="Unassembled WGS sequence"/>
</dbReference>
<accession>A0A9P5NC36</accession>
<protein>
    <submittedName>
        <fullName evidence="2">Uncharacterized protein</fullName>
    </submittedName>
</protein>
<comment type="caution">
    <text evidence="2">The sequence shown here is derived from an EMBL/GenBank/DDBJ whole genome shotgun (WGS) entry which is preliminary data.</text>
</comment>
<evidence type="ECO:0000256" key="1">
    <source>
        <dbReference type="SAM" id="MobiDB-lite"/>
    </source>
</evidence>
<evidence type="ECO:0000313" key="3">
    <source>
        <dbReference type="Proteomes" id="UP000724874"/>
    </source>
</evidence>
<evidence type="ECO:0000313" key="2">
    <source>
        <dbReference type="EMBL" id="KAF8878128.1"/>
    </source>
</evidence>